<name>A0A2B7XZ91_POLH7</name>
<accession>A0A2B7XZ91</accession>
<sequence length="228" mass="26002">MPTGCSEYDAARLGPEDIEELLQNEASIYLQQKQWGACQNFVPDQSIIFENIPPDTVEQLHEYRHLGRLKTYYPNLQKLIIRMVSREHNETVQTFGNYLIIQLNSMKPELAFKLTNFGTSTVQGSDREEGPDASYLPRQLPPGRSDKWPSLVVEVGYSPQRDAKWWLTESGSDVKIAIAIKVFRSGHRLHFELWKMGGSSAHPRPLVAQGATVSHEKYQQFLVSGDLW</sequence>
<reference evidence="1 2" key="1">
    <citation type="submission" date="2017-10" db="EMBL/GenBank/DDBJ databases">
        <title>Comparative genomics in systemic dimorphic fungi from Ajellomycetaceae.</title>
        <authorList>
            <person name="Munoz J.F."/>
            <person name="Mcewen J.G."/>
            <person name="Clay O.K."/>
            <person name="Cuomo C.A."/>
        </authorList>
    </citation>
    <scope>NUCLEOTIDE SEQUENCE [LARGE SCALE GENOMIC DNA]</scope>
    <source>
        <strain evidence="1 2">UAMH7299</strain>
    </source>
</reference>
<dbReference type="Proteomes" id="UP000224634">
    <property type="component" value="Unassembled WGS sequence"/>
</dbReference>
<comment type="caution">
    <text evidence="1">The sequence shown here is derived from an EMBL/GenBank/DDBJ whole genome shotgun (WGS) entry which is preliminary data.</text>
</comment>
<dbReference type="AlphaFoldDB" id="A0A2B7XZ91"/>
<evidence type="ECO:0000313" key="2">
    <source>
        <dbReference type="Proteomes" id="UP000224634"/>
    </source>
</evidence>
<keyword evidence="2" id="KW-1185">Reference proteome</keyword>
<protein>
    <submittedName>
        <fullName evidence="1">Uncharacterized protein</fullName>
    </submittedName>
</protein>
<dbReference type="EMBL" id="PDNA01000095">
    <property type="protein sequence ID" value="PGH14255.1"/>
    <property type="molecule type" value="Genomic_DNA"/>
</dbReference>
<dbReference type="OrthoDB" id="76567at2759"/>
<gene>
    <name evidence="1" type="ORF">AJ80_05995</name>
</gene>
<organism evidence="1 2">
    <name type="scientific">Polytolypa hystricis (strain UAMH7299)</name>
    <dbReference type="NCBI Taxonomy" id="1447883"/>
    <lineage>
        <taxon>Eukaryota</taxon>
        <taxon>Fungi</taxon>
        <taxon>Dikarya</taxon>
        <taxon>Ascomycota</taxon>
        <taxon>Pezizomycotina</taxon>
        <taxon>Eurotiomycetes</taxon>
        <taxon>Eurotiomycetidae</taxon>
        <taxon>Onygenales</taxon>
        <taxon>Onygenales incertae sedis</taxon>
        <taxon>Polytolypa</taxon>
    </lineage>
</organism>
<proteinExistence type="predicted"/>
<evidence type="ECO:0000313" key="1">
    <source>
        <dbReference type="EMBL" id="PGH14255.1"/>
    </source>
</evidence>